<dbReference type="Gene3D" id="3.10.110.10">
    <property type="entry name" value="Ubiquitin Conjugating Enzyme"/>
    <property type="match status" value="1"/>
</dbReference>
<protein>
    <recommendedName>
        <fullName evidence="2">RWD domain-containing protein</fullName>
    </recommendedName>
</protein>
<feature type="domain" description="RWD" evidence="2">
    <location>
        <begin position="31"/>
        <end position="139"/>
    </location>
</feature>
<reference evidence="3" key="1">
    <citation type="submission" date="2025-08" db="UniProtKB">
        <authorList>
            <consortium name="Ensembl"/>
        </authorList>
    </citation>
    <scope>IDENTIFICATION</scope>
</reference>
<dbReference type="PANTHER" id="PTHR13198">
    <property type="entry name" value="RING FINGER PROTEIN 25"/>
    <property type="match status" value="1"/>
</dbReference>
<dbReference type="Pfam" id="PF05773">
    <property type="entry name" value="RWD"/>
    <property type="match status" value="1"/>
</dbReference>
<feature type="region of interest" description="Disordered" evidence="1">
    <location>
        <begin position="1"/>
        <end position="26"/>
    </location>
</feature>
<dbReference type="GO" id="GO:0005634">
    <property type="term" value="C:nucleus"/>
    <property type="evidence" value="ECO:0007669"/>
    <property type="project" value="TreeGrafter"/>
</dbReference>
<accession>A0A670KCT8</accession>
<dbReference type="GO" id="GO:0061630">
    <property type="term" value="F:ubiquitin protein ligase activity"/>
    <property type="evidence" value="ECO:0007669"/>
    <property type="project" value="InterPro"/>
</dbReference>
<evidence type="ECO:0000256" key="1">
    <source>
        <dbReference type="SAM" id="MobiDB-lite"/>
    </source>
</evidence>
<dbReference type="CDD" id="cd23823">
    <property type="entry name" value="RWD_GCN2"/>
    <property type="match status" value="1"/>
</dbReference>
<evidence type="ECO:0000313" key="4">
    <source>
        <dbReference type="Proteomes" id="UP000472272"/>
    </source>
</evidence>
<dbReference type="OMA" id="DIRTEHP"/>
<dbReference type="SUPFAM" id="SSF54495">
    <property type="entry name" value="UBC-like"/>
    <property type="match status" value="1"/>
</dbReference>
<dbReference type="PROSITE" id="PS50908">
    <property type="entry name" value="RWD"/>
    <property type="match status" value="1"/>
</dbReference>
<dbReference type="SMART" id="SM00591">
    <property type="entry name" value="RWD"/>
    <property type="match status" value="1"/>
</dbReference>
<dbReference type="PANTHER" id="PTHR13198:SF4">
    <property type="entry name" value="E3 UBIQUITIN-PROTEIN LIGASE RNF25"/>
    <property type="match status" value="1"/>
</dbReference>
<reference evidence="3" key="2">
    <citation type="submission" date="2025-09" db="UniProtKB">
        <authorList>
            <consortium name="Ensembl"/>
        </authorList>
    </citation>
    <scope>IDENTIFICATION</scope>
</reference>
<dbReference type="GeneTree" id="ENSGT00940000156798"/>
<dbReference type="InterPro" id="IPR006575">
    <property type="entry name" value="RWD_dom"/>
</dbReference>
<evidence type="ECO:0000259" key="2">
    <source>
        <dbReference type="PROSITE" id="PS50908"/>
    </source>
</evidence>
<dbReference type="FunFam" id="3.10.110.10:FF:000057">
    <property type="entry name" value="eukaryotic translation initiation factor 2-alpha kinase 4"/>
    <property type="match status" value="1"/>
</dbReference>
<dbReference type="Ensembl" id="ENSPMRT00000036270.1">
    <property type="protein sequence ID" value="ENSPMRP00000034185.1"/>
    <property type="gene ID" value="ENSPMRG00000022195.1"/>
</dbReference>
<keyword evidence="4" id="KW-1185">Reference proteome</keyword>
<organism evidence="3 4">
    <name type="scientific">Podarcis muralis</name>
    <name type="common">Wall lizard</name>
    <name type="synonym">Lacerta muralis</name>
    <dbReference type="NCBI Taxonomy" id="64176"/>
    <lineage>
        <taxon>Eukaryota</taxon>
        <taxon>Metazoa</taxon>
        <taxon>Chordata</taxon>
        <taxon>Craniata</taxon>
        <taxon>Vertebrata</taxon>
        <taxon>Euteleostomi</taxon>
        <taxon>Lepidosauria</taxon>
        <taxon>Squamata</taxon>
        <taxon>Bifurcata</taxon>
        <taxon>Unidentata</taxon>
        <taxon>Episquamata</taxon>
        <taxon>Laterata</taxon>
        <taxon>Lacertibaenia</taxon>
        <taxon>Lacertidae</taxon>
        <taxon>Podarcis</taxon>
    </lineage>
</organism>
<dbReference type="AlphaFoldDB" id="A0A670KCT8"/>
<sequence>MAQVRGLWQPRGEAAEASPEQPESYQLRQENELQVLESIYGRDFQDLRHGKPWKQPPEIKLVLRPQGLTGDREVYAKVDLWVQCPQTYPDTVPEIELQNAKGLSNENINLLKSRLEELAKERCGEVSWWGLLYYSIMRC</sequence>
<dbReference type="InterPro" id="IPR039133">
    <property type="entry name" value="RNF25"/>
</dbReference>
<name>A0A670KCT8_PODMU</name>
<dbReference type="InterPro" id="IPR016135">
    <property type="entry name" value="UBQ-conjugating_enzyme/RWD"/>
</dbReference>
<feature type="compositionally biased region" description="Low complexity" evidence="1">
    <location>
        <begin position="15"/>
        <end position="24"/>
    </location>
</feature>
<proteinExistence type="predicted"/>
<evidence type="ECO:0000313" key="3">
    <source>
        <dbReference type="Ensembl" id="ENSPMRP00000034185.1"/>
    </source>
</evidence>
<dbReference type="GO" id="GO:0016567">
    <property type="term" value="P:protein ubiquitination"/>
    <property type="evidence" value="ECO:0007669"/>
    <property type="project" value="TreeGrafter"/>
</dbReference>
<dbReference type="Proteomes" id="UP000472272">
    <property type="component" value="Unplaced"/>
</dbReference>